<organism evidence="2 3">
    <name type="scientific">Cereibacter sphaeroides (strain ATCC 17023 / DSM 158 / JCM 6121 / CCUG 31486 / LMG 2827 / NBRC 12203 / NCIMB 8253 / ATH 2.4.1.)</name>
    <name type="common">Rhodobacter sphaeroides</name>
    <dbReference type="NCBI Taxonomy" id="272943"/>
    <lineage>
        <taxon>Bacteria</taxon>
        <taxon>Pseudomonadati</taxon>
        <taxon>Pseudomonadota</taxon>
        <taxon>Alphaproteobacteria</taxon>
        <taxon>Rhodobacterales</taxon>
        <taxon>Paracoccaceae</taxon>
        <taxon>Cereibacter</taxon>
    </lineage>
</organism>
<dbReference type="Pfam" id="PF04657">
    <property type="entry name" value="DMT_YdcZ"/>
    <property type="match status" value="1"/>
</dbReference>
<feature type="transmembrane region" description="Helical" evidence="1">
    <location>
        <begin position="35"/>
        <end position="60"/>
    </location>
</feature>
<feature type="transmembrane region" description="Helical" evidence="1">
    <location>
        <begin position="72"/>
        <end position="91"/>
    </location>
</feature>
<keyword evidence="1" id="KW-0812">Transmembrane</keyword>
<dbReference type="PATRIC" id="fig|272943.9.peg.4366"/>
<feature type="transmembrane region" description="Helical" evidence="1">
    <location>
        <begin position="129"/>
        <end position="147"/>
    </location>
</feature>
<gene>
    <name evidence="2" type="ordered locus">RSP_7394</name>
</gene>
<dbReference type="Proteomes" id="UP000002703">
    <property type="component" value="Plasmid E"/>
</dbReference>
<sequence length="156" mass="15990">MPLLVLSCLALVSGALVPLQGGANAALGRALGHPLWAAVASLLVSLICILPVLLAMRVPVPDLGMALAQPSWIWIGGLVGIVYVTGAILLMPTMGAAGFMIAVVAGQLLTSLLIDRFGLMGLAGKPLDLWRVLGAATVMGGVLVFQWPSLSRLMAG</sequence>
<geneLocation type="plasmid" evidence="2 3">
    <name>E</name>
</geneLocation>
<dbReference type="PANTHER" id="PTHR34821:SF2">
    <property type="entry name" value="INNER MEMBRANE PROTEIN YDCZ"/>
    <property type="match status" value="1"/>
</dbReference>
<evidence type="ECO:0000256" key="1">
    <source>
        <dbReference type="SAM" id="Phobius"/>
    </source>
</evidence>
<dbReference type="EMBL" id="DQ232587">
    <property type="protein sequence ID" value="ABA81786.1"/>
    <property type="molecule type" value="Genomic_DNA"/>
</dbReference>
<dbReference type="RefSeq" id="WP_011836250.1">
    <property type="nucleotide sequence ID" value="NZ_AKBU01000003.1"/>
</dbReference>
<protein>
    <recommendedName>
        <fullName evidence="4">DMT family transporter</fullName>
    </recommendedName>
</protein>
<dbReference type="OrthoDB" id="7173290at2"/>
<evidence type="ECO:0008006" key="4">
    <source>
        <dbReference type="Google" id="ProtNLM"/>
    </source>
</evidence>
<evidence type="ECO:0000313" key="2">
    <source>
        <dbReference type="EMBL" id="ABA81786.1"/>
    </source>
</evidence>
<keyword evidence="2" id="KW-0614">Plasmid</keyword>
<name>Q3HKF8_CERS4</name>
<dbReference type="PANTHER" id="PTHR34821">
    <property type="entry name" value="INNER MEMBRANE PROTEIN YDCZ"/>
    <property type="match status" value="1"/>
</dbReference>
<dbReference type="EnsemblBacteria" id="ABA81786">
    <property type="protein sequence ID" value="ABA81786"/>
    <property type="gene ID" value="RSP_7394"/>
</dbReference>
<dbReference type="InterPro" id="IPR006750">
    <property type="entry name" value="YdcZ"/>
</dbReference>
<dbReference type="KEGG" id="rsp:RSP_7394"/>
<reference evidence="3" key="1">
    <citation type="submission" date="2005-10" db="EMBL/GenBank/DDBJ databases">
        <title>Finished sequence of plasmid E of Rhodobacter sphaeroides 2.4.1.</title>
        <authorList>
            <person name="Copeland A."/>
            <person name="Lucas S."/>
            <person name="Lapidus A."/>
            <person name="Barry K."/>
            <person name="Detter J.C."/>
            <person name="Glavina T."/>
            <person name="Hammon N."/>
            <person name="Israni S."/>
            <person name="Pitluck S."/>
            <person name="Richardson P."/>
            <person name="Mackenzie C."/>
            <person name="Choudhary M."/>
            <person name="Larimer F."/>
            <person name="Hauser L.J."/>
            <person name="Land M."/>
            <person name="Donohue T.J."/>
            <person name="Kaplan S."/>
        </authorList>
    </citation>
    <scope>NUCLEOTIDE SEQUENCE [LARGE SCALE GENOMIC DNA]</scope>
    <source>
        <strain evidence="3">ATCC 17023 / DSM 158 / JCM 6121 / CCUG 31486 / LMG 2827 / NBRC 12203 / NCIMB 8253 / ATH 2.4.1.</strain>
        <plasmid evidence="3">E</plasmid>
    </source>
</reference>
<proteinExistence type="predicted"/>
<keyword evidence="1" id="KW-0472">Membrane</keyword>
<accession>Q3HKF8</accession>
<dbReference type="GO" id="GO:0005886">
    <property type="term" value="C:plasma membrane"/>
    <property type="evidence" value="ECO:0007669"/>
    <property type="project" value="TreeGrafter"/>
</dbReference>
<evidence type="ECO:0000313" key="3">
    <source>
        <dbReference type="Proteomes" id="UP000002703"/>
    </source>
</evidence>
<feature type="transmembrane region" description="Helical" evidence="1">
    <location>
        <begin position="97"/>
        <end position="117"/>
    </location>
</feature>
<keyword evidence="3" id="KW-1185">Reference proteome</keyword>
<dbReference type="AlphaFoldDB" id="Q3HKF8"/>
<keyword evidence="1" id="KW-1133">Transmembrane helix</keyword>
<reference evidence="2 3" key="2">
    <citation type="journal article" date="2012" name="J. Bacteriol.">
        <title>Revised Sequence and Annotation of the Rhodobacter sphaeroides 2.4.1 Genome.</title>
        <authorList>
            <person name="Kontur W.S."/>
            <person name="Schackwitz W.S."/>
            <person name="Ivanova N."/>
            <person name="Martin J."/>
            <person name="Labutti K."/>
            <person name="Deshpande S."/>
            <person name="Tice H.N."/>
            <person name="Pennacchio C."/>
            <person name="Sodergren E."/>
            <person name="Weinstock G.M."/>
            <person name="Noguera D.R."/>
            <person name="Donohue T.J."/>
        </authorList>
    </citation>
    <scope>NUCLEOTIDE SEQUENCE [LARGE SCALE GENOMIC DNA]</scope>
    <source>
        <strain evidence="3">ATCC 17023 / DSM 158 / JCM 6121 / CCUG 31486 / LMG 2827 / NBRC 12203 / NCIMB 8253 / ATH 2.4.1.</strain>
    </source>
</reference>
<dbReference type="PhylomeDB" id="Q3HKF8"/>